<accession>Q05I18</accession>
<keyword evidence="2" id="KW-1185">Reference proteome</keyword>
<proteinExistence type="predicted"/>
<dbReference type="AlphaFoldDB" id="Q05I18"/>
<dbReference type="EMBL" id="AE013598">
    <property type="protein sequence ID" value="ABJ89913.1"/>
    <property type="molecule type" value="Genomic_DNA"/>
</dbReference>
<evidence type="ECO:0000313" key="1">
    <source>
        <dbReference type="EMBL" id="ABJ89913.1"/>
    </source>
</evidence>
<organism evidence="1 2">
    <name type="scientific">Xanthomonas oryzae pv. oryzae (strain KACC10331 / KXO85)</name>
    <dbReference type="NCBI Taxonomy" id="291331"/>
    <lineage>
        <taxon>Bacteria</taxon>
        <taxon>Pseudomonadati</taxon>
        <taxon>Pseudomonadota</taxon>
        <taxon>Gammaproteobacteria</taxon>
        <taxon>Lysobacterales</taxon>
        <taxon>Lysobacteraceae</taxon>
        <taxon>Xanthomonas</taxon>
    </lineage>
</organism>
<sequence>MTDLFASAPPALDGIHIGIGGWVYAPWRAGMF</sequence>
<protein>
    <submittedName>
        <fullName evidence="1">Uncharacterized protein</fullName>
    </submittedName>
</protein>
<dbReference type="STRING" id="291331.XOO4768"/>
<reference evidence="1 2" key="1">
    <citation type="journal article" date="2005" name="Nucleic Acids Res.">
        <title>The genome sequence of Xanthomonas oryzae pathovar oryzae KACC10331, the bacterial blight pathogen of rice.</title>
        <authorList>
            <person name="Lee B.M."/>
            <person name="Park Y.J."/>
            <person name="Park D.S."/>
            <person name="Kang H.W."/>
            <person name="Kim J.G."/>
            <person name="Song E.S."/>
            <person name="Park I.C."/>
            <person name="Yoon U.H."/>
            <person name="Hahn J.H."/>
            <person name="Koo B.S."/>
            <person name="Lee G.B."/>
            <person name="Kim H."/>
            <person name="Park H.S."/>
            <person name="Yoon K.O."/>
            <person name="Kim J.H."/>
            <person name="Jung C.H."/>
            <person name="Koh N.H."/>
            <person name="Seo J.S."/>
            <person name="Go S.J."/>
        </authorList>
    </citation>
    <scope>NUCLEOTIDE SEQUENCE [LARGE SCALE GENOMIC DNA]</scope>
    <source>
        <strain evidence="2">KACC10331 / KXO85</strain>
    </source>
</reference>
<gene>
    <name evidence="1" type="ordered locus">XOO4768</name>
</gene>
<evidence type="ECO:0000313" key="2">
    <source>
        <dbReference type="Proteomes" id="UP000006735"/>
    </source>
</evidence>
<dbReference type="KEGG" id="xoo:XOO4768"/>
<dbReference type="Proteomes" id="UP000006735">
    <property type="component" value="Chromosome"/>
</dbReference>
<dbReference type="HOGENOM" id="CLU_3392052_0_0_6"/>
<name>Q05I18_XANOR</name>